<comment type="catalytic activity">
    <reaction evidence="5">
        <text>ATP + H2O = ADP + phosphate + H(+)</text>
        <dbReference type="Rhea" id="RHEA:13065"/>
        <dbReference type="ChEBI" id="CHEBI:15377"/>
        <dbReference type="ChEBI" id="CHEBI:15378"/>
        <dbReference type="ChEBI" id="CHEBI:30616"/>
        <dbReference type="ChEBI" id="CHEBI:43474"/>
        <dbReference type="ChEBI" id="CHEBI:456216"/>
        <dbReference type="EC" id="3.6.4.12"/>
    </reaction>
</comment>
<keyword evidence="5" id="KW-0539">Nucleus</keyword>
<dbReference type="PANTHER" id="PTHR11093">
    <property type="entry name" value="RUVB-RELATED REPTIN AND PONTIN"/>
    <property type="match status" value="1"/>
</dbReference>
<sequence>MEFAMGCHGEILITTRRILMEGRIAGRATSFAGTPSTGKTAIALGMAQTLRPDVPFTKIAATTTSDVFSLTMLETEHWQSDWSYKNRKTDYQNN</sequence>
<dbReference type="GO" id="GO:0003678">
    <property type="term" value="F:DNA helicase activity"/>
    <property type="evidence" value="ECO:0007669"/>
    <property type="project" value="UniProtKB-EC"/>
</dbReference>
<dbReference type="Proteomes" id="UP000219338">
    <property type="component" value="Unassembled WGS sequence"/>
</dbReference>
<name>A0A284RXA6_ARMOS</name>
<dbReference type="GO" id="GO:0006325">
    <property type="term" value="P:chromatin organization"/>
    <property type="evidence" value="ECO:0007669"/>
    <property type="project" value="UniProtKB-KW"/>
</dbReference>
<evidence type="ECO:0000256" key="5">
    <source>
        <dbReference type="RuleBase" id="RU363048"/>
    </source>
</evidence>
<dbReference type="GO" id="GO:0016887">
    <property type="term" value="F:ATP hydrolysis activity"/>
    <property type="evidence" value="ECO:0007669"/>
    <property type="project" value="RHEA"/>
</dbReference>
<dbReference type="Gene3D" id="3.40.50.300">
    <property type="entry name" value="P-loop containing nucleotide triphosphate hydrolases"/>
    <property type="match status" value="1"/>
</dbReference>
<keyword evidence="5" id="KW-0378">Hydrolase</keyword>
<keyword evidence="8" id="KW-1185">Reference proteome</keyword>
<keyword evidence="1 5" id="KW-0227">DNA damage</keyword>
<dbReference type="STRING" id="47428.A0A284RXA6"/>
<evidence type="ECO:0000256" key="2">
    <source>
        <dbReference type="ARBA" id="ARBA00023015"/>
    </source>
</evidence>
<dbReference type="InterPro" id="IPR027417">
    <property type="entry name" value="P-loop_NTPase"/>
</dbReference>
<dbReference type="GO" id="GO:0005524">
    <property type="term" value="F:ATP binding"/>
    <property type="evidence" value="ECO:0007669"/>
    <property type="project" value="UniProtKB-KW"/>
</dbReference>
<evidence type="ECO:0000256" key="1">
    <source>
        <dbReference type="ARBA" id="ARBA00022763"/>
    </source>
</evidence>
<evidence type="ECO:0000256" key="4">
    <source>
        <dbReference type="ARBA" id="ARBA00023204"/>
    </source>
</evidence>
<dbReference type="OrthoDB" id="10060499at2759"/>
<keyword evidence="3 5" id="KW-0804">Transcription</keyword>
<keyword evidence="4 5" id="KW-0234">DNA repair</keyword>
<dbReference type="GO" id="GO:0006281">
    <property type="term" value="P:DNA repair"/>
    <property type="evidence" value="ECO:0007669"/>
    <property type="project" value="UniProtKB-KW"/>
</dbReference>
<evidence type="ECO:0000313" key="7">
    <source>
        <dbReference type="EMBL" id="SJL13388.1"/>
    </source>
</evidence>
<dbReference type="EMBL" id="FUEG01000020">
    <property type="protein sequence ID" value="SJL13388.1"/>
    <property type="molecule type" value="Genomic_DNA"/>
</dbReference>
<proteinExistence type="inferred from homology"/>
<evidence type="ECO:0000259" key="6">
    <source>
        <dbReference type="Pfam" id="PF06068"/>
    </source>
</evidence>
<dbReference type="GO" id="GO:0005634">
    <property type="term" value="C:nucleus"/>
    <property type="evidence" value="ECO:0007669"/>
    <property type="project" value="UniProtKB-SubCell"/>
</dbReference>
<dbReference type="EC" id="3.6.4.12" evidence="5"/>
<keyword evidence="5" id="KW-0547">Nucleotide-binding</keyword>
<protein>
    <recommendedName>
        <fullName evidence="5">RuvB-like helicase</fullName>
        <ecNumber evidence="5">3.6.4.12</ecNumber>
    </recommendedName>
</protein>
<evidence type="ECO:0000313" key="8">
    <source>
        <dbReference type="Proteomes" id="UP000219338"/>
    </source>
</evidence>
<keyword evidence="5" id="KW-0067">ATP-binding</keyword>
<dbReference type="AlphaFoldDB" id="A0A284RXA6"/>
<keyword evidence="5" id="KW-0156">Chromatin regulator</keyword>
<feature type="domain" description="TIP49 P-loop" evidence="6">
    <location>
        <begin position="17"/>
        <end position="77"/>
    </location>
</feature>
<comment type="subcellular location">
    <subcellularLocation>
        <location evidence="5">Nucleus</location>
    </subcellularLocation>
</comment>
<comment type="function">
    <text evidence="5">DNA helicase participates in several chromatin remodeling complexes, including the SWR1 and the INO80 complexes.</text>
</comment>
<reference evidence="8" key="1">
    <citation type="journal article" date="2017" name="Nat. Ecol. Evol.">
        <title>Genome expansion and lineage-specific genetic innovations in the forest pathogenic fungi Armillaria.</title>
        <authorList>
            <person name="Sipos G."/>
            <person name="Prasanna A.N."/>
            <person name="Walter M.C."/>
            <person name="O'Connor E."/>
            <person name="Balint B."/>
            <person name="Krizsan K."/>
            <person name="Kiss B."/>
            <person name="Hess J."/>
            <person name="Varga T."/>
            <person name="Slot J."/>
            <person name="Riley R."/>
            <person name="Boka B."/>
            <person name="Rigling D."/>
            <person name="Barry K."/>
            <person name="Lee J."/>
            <person name="Mihaltcheva S."/>
            <person name="LaButti K."/>
            <person name="Lipzen A."/>
            <person name="Waldron R."/>
            <person name="Moloney N.M."/>
            <person name="Sperisen C."/>
            <person name="Kredics L."/>
            <person name="Vagvoelgyi C."/>
            <person name="Patrignani A."/>
            <person name="Fitzpatrick D."/>
            <person name="Nagy I."/>
            <person name="Doyle S."/>
            <person name="Anderson J.B."/>
            <person name="Grigoriev I.V."/>
            <person name="Gueldener U."/>
            <person name="Muensterkoetter M."/>
            <person name="Nagy L.G."/>
        </authorList>
    </citation>
    <scope>NUCLEOTIDE SEQUENCE [LARGE SCALE GENOMIC DNA]</scope>
    <source>
        <strain evidence="8">C18/9</strain>
    </source>
</reference>
<keyword evidence="5" id="KW-0347">Helicase</keyword>
<dbReference type="Pfam" id="PF06068">
    <property type="entry name" value="TIP49"/>
    <property type="match status" value="1"/>
</dbReference>
<keyword evidence="2 5" id="KW-0805">Transcription regulation</keyword>
<accession>A0A284RXA6</accession>
<evidence type="ECO:0000256" key="3">
    <source>
        <dbReference type="ARBA" id="ARBA00023163"/>
    </source>
</evidence>
<gene>
    <name evidence="7" type="ORF">ARMOST_16830</name>
</gene>
<organism evidence="7 8">
    <name type="scientific">Armillaria ostoyae</name>
    <name type="common">Armillaria root rot fungus</name>
    <dbReference type="NCBI Taxonomy" id="47428"/>
    <lineage>
        <taxon>Eukaryota</taxon>
        <taxon>Fungi</taxon>
        <taxon>Dikarya</taxon>
        <taxon>Basidiomycota</taxon>
        <taxon>Agaricomycotina</taxon>
        <taxon>Agaricomycetes</taxon>
        <taxon>Agaricomycetidae</taxon>
        <taxon>Agaricales</taxon>
        <taxon>Marasmiineae</taxon>
        <taxon>Physalacriaceae</taxon>
        <taxon>Armillaria</taxon>
    </lineage>
</organism>
<comment type="similarity">
    <text evidence="5">Belongs to the RuvB family.</text>
</comment>
<dbReference type="InterPro" id="IPR027238">
    <property type="entry name" value="RuvB-like"/>
</dbReference>
<dbReference type="InterPro" id="IPR010339">
    <property type="entry name" value="TIP49_P-loop"/>
</dbReference>